<evidence type="ECO:0000256" key="4">
    <source>
        <dbReference type="ARBA" id="ARBA00022679"/>
    </source>
</evidence>
<feature type="binding site" evidence="6">
    <location>
        <begin position="139"/>
        <end position="142"/>
    </location>
    <ligand>
        <name>carbamoyl phosphate</name>
        <dbReference type="ChEBI" id="CHEBI:58228"/>
    </ligand>
</feature>
<dbReference type="PANTHER" id="PTHR45753:SF3">
    <property type="entry name" value="ORNITHINE TRANSCARBAMYLASE, MITOCHONDRIAL"/>
    <property type="match status" value="1"/>
</dbReference>
<sequence>MQAVSEMSLLGRDFLSVADLTADETLALFAAAQRFKRRTPNERERACLTGKAVALLFQKPSLRTRVTFELAVAQLGGYAVVLTQAEVGLGQREAVKDVARNLDRWVNAIVARVFAHATLEEMARWAQVPVINALSDREHPCQALADLFTLWQRWGGELKGHRLTFIGDGFNVAHSLMLLCALLGVHCTIATPKGYEPQPEIVRKAEELARTSGARIAVTNDPVAAVRDAEAIYTDVWTSMGQEDEAERRRRDFAAFQVNMNLLRHAPEGVAVMHCLPAHRGEEITDEVLDAPFCLAWEQAENRLHVQKALLAATVGGALP</sequence>
<dbReference type="NCBIfam" id="TIGR00658">
    <property type="entry name" value="orni_carb_tr"/>
    <property type="match status" value="1"/>
</dbReference>
<evidence type="ECO:0000313" key="10">
    <source>
        <dbReference type="Proteomes" id="UP000236173"/>
    </source>
</evidence>
<dbReference type="HAMAP" id="MF_01109">
    <property type="entry name" value="OTCase"/>
    <property type="match status" value="1"/>
</dbReference>
<evidence type="ECO:0000256" key="5">
    <source>
        <dbReference type="ARBA" id="ARBA00048772"/>
    </source>
</evidence>
<feature type="domain" description="Aspartate/ornithine carbamoyltransferase carbamoyl-P binding" evidence="8">
    <location>
        <begin position="12"/>
        <end position="151"/>
    </location>
</feature>
<dbReference type="PRINTS" id="PR00100">
    <property type="entry name" value="AOTCASE"/>
</dbReference>
<dbReference type="InterPro" id="IPR024904">
    <property type="entry name" value="OTCase_ArgI"/>
</dbReference>
<accession>A0A2H5XEG5</accession>
<dbReference type="InterPro" id="IPR006132">
    <property type="entry name" value="Asp/Orn_carbamoyltranf_P-bd"/>
</dbReference>
<dbReference type="EC" id="2.1.3.3" evidence="3 6"/>
<gene>
    <name evidence="9" type="primary">argF</name>
    <name evidence="9" type="ORF">HRbin17_02093</name>
</gene>
<feature type="binding site" evidence="6">
    <location>
        <position position="112"/>
    </location>
    <ligand>
        <name>carbamoyl phosphate</name>
        <dbReference type="ChEBI" id="CHEBI:58228"/>
    </ligand>
</feature>
<evidence type="ECO:0000256" key="6">
    <source>
        <dbReference type="HAMAP-Rule" id="MF_01109"/>
    </source>
</evidence>
<comment type="catalytic activity">
    <reaction evidence="5 6">
        <text>carbamoyl phosphate + L-ornithine = L-citrulline + phosphate + H(+)</text>
        <dbReference type="Rhea" id="RHEA:19513"/>
        <dbReference type="ChEBI" id="CHEBI:15378"/>
        <dbReference type="ChEBI" id="CHEBI:43474"/>
        <dbReference type="ChEBI" id="CHEBI:46911"/>
        <dbReference type="ChEBI" id="CHEBI:57743"/>
        <dbReference type="ChEBI" id="CHEBI:58228"/>
        <dbReference type="EC" id="2.1.3.3"/>
    </reaction>
</comment>
<feature type="binding site" evidence="6">
    <location>
        <position position="303"/>
    </location>
    <ligand>
        <name>carbamoyl phosphate</name>
        <dbReference type="ChEBI" id="CHEBI:58228"/>
    </ligand>
</feature>
<dbReference type="Proteomes" id="UP000236173">
    <property type="component" value="Unassembled WGS sequence"/>
</dbReference>
<organism evidence="9 10">
    <name type="scientific">Candidatus Fervidibacter japonicus</name>
    <dbReference type="NCBI Taxonomy" id="2035412"/>
    <lineage>
        <taxon>Bacteria</taxon>
        <taxon>Candidatus Fervidibacterota</taxon>
        <taxon>Candidatus Fervidibacter</taxon>
    </lineage>
</organism>
<feature type="binding site" evidence="6">
    <location>
        <begin position="275"/>
        <end position="276"/>
    </location>
    <ligand>
        <name>carbamoyl phosphate</name>
        <dbReference type="ChEBI" id="CHEBI:58228"/>
    </ligand>
</feature>
<dbReference type="PRINTS" id="PR00102">
    <property type="entry name" value="OTCASE"/>
</dbReference>
<comment type="subcellular location">
    <subcellularLocation>
        <location evidence="6">Cytoplasm</location>
    </subcellularLocation>
</comment>
<comment type="caution">
    <text evidence="6">Lacks conserved residue(s) required for the propagation of feature annotation.</text>
</comment>
<dbReference type="Pfam" id="PF00185">
    <property type="entry name" value="OTCace"/>
    <property type="match status" value="1"/>
</dbReference>
<dbReference type="PANTHER" id="PTHR45753">
    <property type="entry name" value="ORNITHINE CARBAMOYLTRANSFERASE, MITOCHONDRIAL"/>
    <property type="match status" value="1"/>
</dbReference>
<dbReference type="InterPro" id="IPR002292">
    <property type="entry name" value="Orn/put_carbamltrans"/>
</dbReference>
<dbReference type="Pfam" id="PF02729">
    <property type="entry name" value="OTCace_N"/>
    <property type="match status" value="1"/>
</dbReference>
<proteinExistence type="inferred from homology"/>
<dbReference type="InterPro" id="IPR036901">
    <property type="entry name" value="Asp/Orn_carbamoylTrfase_sf"/>
</dbReference>
<dbReference type="GO" id="GO:0019240">
    <property type="term" value="P:citrulline biosynthetic process"/>
    <property type="evidence" value="ECO:0007669"/>
    <property type="project" value="TreeGrafter"/>
</dbReference>
<feature type="binding site" evidence="6">
    <location>
        <begin position="239"/>
        <end position="240"/>
    </location>
    <ligand>
        <name>L-ornithine</name>
        <dbReference type="ChEBI" id="CHEBI:46911"/>
    </ligand>
</feature>
<dbReference type="GO" id="GO:0042450">
    <property type="term" value="P:L-arginine biosynthetic process via ornithine"/>
    <property type="evidence" value="ECO:0007669"/>
    <property type="project" value="UniProtKB-UniRule"/>
</dbReference>
<dbReference type="GO" id="GO:0016597">
    <property type="term" value="F:amino acid binding"/>
    <property type="evidence" value="ECO:0007669"/>
    <property type="project" value="InterPro"/>
</dbReference>
<feature type="binding site" evidence="6">
    <location>
        <position position="171"/>
    </location>
    <ligand>
        <name>L-ornithine</name>
        <dbReference type="ChEBI" id="CHEBI:46911"/>
    </ligand>
</feature>
<name>A0A2H5XEG5_9BACT</name>
<dbReference type="InterPro" id="IPR006131">
    <property type="entry name" value="Asp_carbamoyltransf_Asp/Orn-bd"/>
</dbReference>
<dbReference type="EMBL" id="BEHT01000031">
    <property type="protein sequence ID" value="GBC99565.1"/>
    <property type="molecule type" value="Genomic_DNA"/>
</dbReference>
<evidence type="ECO:0000313" key="9">
    <source>
        <dbReference type="EMBL" id="GBC99565.1"/>
    </source>
</evidence>
<feature type="binding site" evidence="6">
    <location>
        <position position="235"/>
    </location>
    <ligand>
        <name>L-ornithine</name>
        <dbReference type="ChEBI" id="CHEBI:46911"/>
    </ligand>
</feature>
<dbReference type="InterPro" id="IPR006130">
    <property type="entry name" value="Asp/Orn_carbamoylTrfase"/>
</dbReference>
<protein>
    <recommendedName>
        <fullName evidence="3 6">Ornithine carbamoyltransferase</fullName>
        <shortName evidence="6">OTCase</shortName>
        <ecNumber evidence="3 6">2.1.3.3</ecNumber>
    </recommendedName>
</protein>
<evidence type="ECO:0000256" key="3">
    <source>
        <dbReference type="ARBA" id="ARBA00013007"/>
    </source>
</evidence>
<evidence type="ECO:0000259" key="8">
    <source>
        <dbReference type="Pfam" id="PF02729"/>
    </source>
</evidence>
<keyword evidence="4 6" id="KW-0808">Transferase</keyword>
<feature type="domain" description="Aspartate/ornithine carbamoyltransferase Asp/Orn-binding" evidence="7">
    <location>
        <begin position="159"/>
        <end position="313"/>
    </location>
</feature>
<dbReference type="GO" id="GO:0005737">
    <property type="term" value="C:cytoplasm"/>
    <property type="evidence" value="ECO:0007669"/>
    <property type="project" value="UniProtKB-SubCell"/>
</dbReference>
<evidence type="ECO:0000256" key="1">
    <source>
        <dbReference type="ARBA" id="ARBA00004975"/>
    </source>
</evidence>
<dbReference type="GO" id="GO:0004585">
    <property type="term" value="F:ornithine carbamoyltransferase activity"/>
    <property type="evidence" value="ECO:0007669"/>
    <property type="project" value="UniProtKB-UniRule"/>
</dbReference>
<evidence type="ECO:0000256" key="2">
    <source>
        <dbReference type="ARBA" id="ARBA00007805"/>
    </source>
</evidence>
<dbReference type="FunFam" id="3.40.50.1370:FF:000008">
    <property type="entry name" value="Ornithine carbamoyltransferase"/>
    <property type="match status" value="1"/>
</dbReference>
<dbReference type="NCBIfam" id="NF001986">
    <property type="entry name" value="PRK00779.1"/>
    <property type="match status" value="1"/>
</dbReference>
<evidence type="ECO:0000259" key="7">
    <source>
        <dbReference type="Pfam" id="PF00185"/>
    </source>
</evidence>
<keyword evidence="6" id="KW-0963">Cytoplasm</keyword>
<dbReference type="AlphaFoldDB" id="A0A2H5XEG5"/>
<comment type="pathway">
    <text evidence="1">Amino-acid biosynthesis; L-arginine biosynthesis; L-arginine from L-ornithine and carbamoyl phosphate: step 1/3.</text>
</comment>
<comment type="similarity">
    <text evidence="2 6">Belongs to the aspartate/ornithine carbamoyltransferase superfamily. OTCase family.</text>
</comment>
<reference evidence="10" key="1">
    <citation type="submission" date="2017-09" db="EMBL/GenBank/DDBJ databases">
        <title>Metaegenomics of thermophilic ammonia-oxidizing enrichment culture.</title>
        <authorList>
            <person name="Kato S."/>
            <person name="Suzuki K."/>
        </authorList>
    </citation>
    <scope>NUCLEOTIDE SEQUENCE [LARGE SCALE GENOMIC DNA]</scope>
</reference>
<dbReference type="SUPFAM" id="SSF53671">
    <property type="entry name" value="Aspartate/ornithine carbamoyltransferase"/>
    <property type="match status" value="1"/>
</dbReference>
<comment type="caution">
    <text evidence="9">The sequence shown here is derived from an EMBL/GenBank/DDBJ whole genome shotgun (WGS) entry which is preliminary data.</text>
</comment>
<dbReference type="Gene3D" id="3.40.50.1370">
    <property type="entry name" value="Aspartate/ornithine carbamoyltransferase"/>
    <property type="match status" value="2"/>
</dbReference>